<feature type="compositionally biased region" description="Polar residues" evidence="1">
    <location>
        <begin position="1"/>
        <end position="17"/>
    </location>
</feature>
<dbReference type="STRING" id="592010.GCWU000182_001721"/>
<organism evidence="2 3">
    <name type="scientific">Abiotrophia defectiva ATCC 49176</name>
    <dbReference type="NCBI Taxonomy" id="592010"/>
    <lineage>
        <taxon>Bacteria</taxon>
        <taxon>Bacillati</taxon>
        <taxon>Bacillota</taxon>
        <taxon>Bacilli</taxon>
        <taxon>Lactobacillales</taxon>
        <taxon>Aerococcaceae</taxon>
        <taxon>Abiotrophia</taxon>
    </lineage>
</organism>
<sequence length="69" mass="7262">MTQKSGKAASQWSTPSSGPLAARKSAETGTKARKSHEPVVYSVEWTTGSPEKAATWPKAPKSHAPIPTS</sequence>
<keyword evidence="3" id="KW-1185">Reference proteome</keyword>
<accession>W1Q537</accession>
<evidence type="ECO:0000313" key="2">
    <source>
        <dbReference type="EMBL" id="ESK64989.1"/>
    </source>
</evidence>
<dbReference type="EMBL" id="ACIN03000015">
    <property type="protein sequence ID" value="ESK64989.1"/>
    <property type="molecule type" value="Genomic_DNA"/>
</dbReference>
<gene>
    <name evidence="2" type="ORF">GCWU000182_001721</name>
</gene>
<evidence type="ECO:0000313" key="3">
    <source>
        <dbReference type="Proteomes" id="UP000019050"/>
    </source>
</evidence>
<dbReference type="HOGENOM" id="CLU_2821140_0_0_9"/>
<protein>
    <submittedName>
        <fullName evidence="2">Uncharacterized protein</fullName>
    </submittedName>
</protein>
<comment type="caution">
    <text evidence="2">The sequence shown here is derived from an EMBL/GenBank/DDBJ whole genome shotgun (WGS) entry which is preliminary data.</text>
</comment>
<dbReference type="Proteomes" id="UP000019050">
    <property type="component" value="Unassembled WGS sequence"/>
</dbReference>
<evidence type="ECO:0000256" key="1">
    <source>
        <dbReference type="SAM" id="MobiDB-lite"/>
    </source>
</evidence>
<reference evidence="2" key="1">
    <citation type="submission" date="2013-06" db="EMBL/GenBank/DDBJ databases">
        <authorList>
            <person name="Weinstock G."/>
            <person name="Sodergren E."/>
            <person name="Clifton S."/>
            <person name="Fulton L."/>
            <person name="Fulton B."/>
            <person name="Courtney L."/>
            <person name="Fronick C."/>
            <person name="Harrison M."/>
            <person name="Strong C."/>
            <person name="Farmer C."/>
            <person name="Delahaunty K."/>
            <person name="Markovic C."/>
            <person name="Hall O."/>
            <person name="Minx P."/>
            <person name="Tomlinson C."/>
            <person name="Mitreva M."/>
            <person name="Nelson J."/>
            <person name="Hou S."/>
            <person name="Wollam A."/>
            <person name="Pepin K.H."/>
            <person name="Johnson M."/>
            <person name="Bhonagiri V."/>
            <person name="Nash W.E."/>
            <person name="Warren W."/>
            <person name="Chinwalla A."/>
            <person name="Mardis E.R."/>
            <person name="Wilson R.K."/>
        </authorList>
    </citation>
    <scope>NUCLEOTIDE SEQUENCE [LARGE SCALE GENOMIC DNA]</scope>
    <source>
        <strain evidence="2">ATCC 49176</strain>
    </source>
</reference>
<dbReference type="AlphaFoldDB" id="W1Q537"/>
<name>W1Q537_ABIDE</name>
<proteinExistence type="predicted"/>
<feature type="region of interest" description="Disordered" evidence="1">
    <location>
        <begin position="1"/>
        <end position="69"/>
    </location>
</feature>